<dbReference type="PANTHER" id="PTHR43424:SF1">
    <property type="entry name" value="LOCUS PUTATIVE PROTEIN 1-RELATED"/>
    <property type="match status" value="1"/>
</dbReference>
<evidence type="ECO:0000256" key="3">
    <source>
        <dbReference type="ARBA" id="ARBA00022989"/>
    </source>
</evidence>
<keyword evidence="7" id="KW-1185">Reference proteome</keyword>
<evidence type="ECO:0000256" key="5">
    <source>
        <dbReference type="SAM" id="Phobius"/>
    </source>
</evidence>
<proteinExistence type="predicted"/>
<dbReference type="Proteomes" id="UP001596052">
    <property type="component" value="Unassembled WGS sequence"/>
</dbReference>
<feature type="transmembrane region" description="Helical" evidence="5">
    <location>
        <begin position="352"/>
        <end position="373"/>
    </location>
</feature>
<feature type="transmembrane region" description="Helical" evidence="5">
    <location>
        <begin position="380"/>
        <end position="400"/>
    </location>
</feature>
<dbReference type="PANTHER" id="PTHR43424">
    <property type="entry name" value="LOCUS PUTATIVE PROTEIN 1-RELATED"/>
    <property type="match status" value="1"/>
</dbReference>
<dbReference type="Pfam" id="PF01943">
    <property type="entry name" value="Polysacc_synt"/>
    <property type="match status" value="1"/>
</dbReference>
<accession>A0ABW0KYW4</accession>
<feature type="transmembrane region" description="Helical" evidence="5">
    <location>
        <begin position="111"/>
        <end position="131"/>
    </location>
</feature>
<reference evidence="7" key="1">
    <citation type="journal article" date="2019" name="Int. J. Syst. Evol. Microbiol.">
        <title>The Global Catalogue of Microorganisms (GCM) 10K type strain sequencing project: providing services to taxonomists for standard genome sequencing and annotation.</title>
        <authorList>
            <consortium name="The Broad Institute Genomics Platform"/>
            <consortium name="The Broad Institute Genome Sequencing Center for Infectious Disease"/>
            <person name="Wu L."/>
            <person name="Ma J."/>
        </authorList>
    </citation>
    <scope>NUCLEOTIDE SEQUENCE [LARGE SCALE GENOMIC DNA]</scope>
    <source>
        <strain evidence="7">CGMCC 4.1469</strain>
    </source>
</reference>
<keyword evidence="4 5" id="KW-0472">Membrane</keyword>
<feature type="transmembrane region" description="Helical" evidence="5">
    <location>
        <begin position="143"/>
        <end position="161"/>
    </location>
</feature>
<dbReference type="InterPro" id="IPR002797">
    <property type="entry name" value="Polysacc_synth"/>
</dbReference>
<organism evidence="6 7">
    <name type="scientific">Prosthecobacter fluviatilis</name>
    <dbReference type="NCBI Taxonomy" id="445931"/>
    <lineage>
        <taxon>Bacteria</taxon>
        <taxon>Pseudomonadati</taxon>
        <taxon>Verrucomicrobiota</taxon>
        <taxon>Verrucomicrobiia</taxon>
        <taxon>Verrucomicrobiales</taxon>
        <taxon>Verrucomicrobiaceae</taxon>
        <taxon>Prosthecobacter</taxon>
    </lineage>
</organism>
<dbReference type="CDD" id="cd13128">
    <property type="entry name" value="MATE_Wzx_like"/>
    <property type="match status" value="1"/>
</dbReference>
<comment type="subcellular location">
    <subcellularLocation>
        <location evidence="1">Membrane</location>
        <topology evidence="1">Multi-pass membrane protein</topology>
    </subcellularLocation>
</comment>
<keyword evidence="2 5" id="KW-0812">Transmembrane</keyword>
<feature type="transmembrane region" description="Helical" evidence="5">
    <location>
        <begin position="292"/>
        <end position="316"/>
    </location>
</feature>
<dbReference type="RefSeq" id="WP_377171063.1">
    <property type="nucleotide sequence ID" value="NZ_JBHSMQ010000011.1"/>
</dbReference>
<dbReference type="InterPro" id="IPR052556">
    <property type="entry name" value="PolySynth_Transporter"/>
</dbReference>
<evidence type="ECO:0000313" key="6">
    <source>
        <dbReference type="EMBL" id="MFC5457591.1"/>
    </source>
</evidence>
<feature type="transmembrane region" description="Helical" evidence="5">
    <location>
        <begin position="79"/>
        <end position="105"/>
    </location>
</feature>
<evidence type="ECO:0000313" key="7">
    <source>
        <dbReference type="Proteomes" id="UP001596052"/>
    </source>
</evidence>
<sequence>MAAGSHILKTFSLATTLRAVRLGLSFLLTCALARYLGGAGFGQIAVAMAVVSVLQSVGELGFARYTVRELMRQGADQPAVLGLTITSRFIVSATLFAGLIVWVAWRRPEGALLLLVYGIQLLTNPATEILAWLESHGRVSQSVIAQFAGFIVSAACIAAGIGCRAPLWFFALTYALEGWVFLSLCAFAFRRSGGSIRWGGFGFSRAIALVSRSWPELASQAALILLFRLDTMMIEWLCGAQEAGIYGAAVRVSEMAYFMPSILATLFLPRLMRDRQDSAACFEKSVVDYFSTSVMLALAVGAGLLLLSPWMSLAFGAAFGRSAEMLRVHAWAFIPYAIGIARTQILTVEDRLAANLPSVIVAVAVNACLNMLWIPVHGGVGAAWATLVSYTLAWVVWTYLSPWLRLNVSGLLTRAFMGLPRFTLLRMRSLLHP</sequence>
<name>A0ABW0KYW4_9BACT</name>
<keyword evidence="3 5" id="KW-1133">Transmembrane helix</keyword>
<gene>
    <name evidence="6" type="ORF">ACFQDI_22170</name>
</gene>
<comment type="caution">
    <text evidence="6">The sequence shown here is derived from an EMBL/GenBank/DDBJ whole genome shotgun (WGS) entry which is preliminary data.</text>
</comment>
<dbReference type="EMBL" id="JBHSMQ010000011">
    <property type="protein sequence ID" value="MFC5457591.1"/>
    <property type="molecule type" value="Genomic_DNA"/>
</dbReference>
<evidence type="ECO:0000256" key="4">
    <source>
        <dbReference type="ARBA" id="ARBA00023136"/>
    </source>
</evidence>
<evidence type="ECO:0000256" key="1">
    <source>
        <dbReference type="ARBA" id="ARBA00004141"/>
    </source>
</evidence>
<feature type="transmembrane region" description="Helical" evidence="5">
    <location>
        <begin position="20"/>
        <end position="37"/>
    </location>
</feature>
<protein>
    <submittedName>
        <fullName evidence="6">Flippase</fullName>
    </submittedName>
</protein>
<evidence type="ECO:0000256" key="2">
    <source>
        <dbReference type="ARBA" id="ARBA00022692"/>
    </source>
</evidence>
<feature type="transmembrane region" description="Helical" evidence="5">
    <location>
        <begin position="167"/>
        <end position="189"/>
    </location>
</feature>
<feature type="transmembrane region" description="Helical" evidence="5">
    <location>
        <begin position="43"/>
        <end position="67"/>
    </location>
</feature>